<dbReference type="Pfam" id="PF13563">
    <property type="entry name" value="2_5_RNA_ligase2"/>
    <property type="match status" value="1"/>
</dbReference>
<gene>
    <name evidence="2" type="ORF">LZC94_12155</name>
</gene>
<dbReference type="PANTHER" id="PTHR36039">
    <property type="match status" value="1"/>
</dbReference>
<dbReference type="RefSeq" id="WP_394827641.1">
    <property type="nucleotide sequence ID" value="NZ_CP089984.1"/>
</dbReference>
<dbReference type="Proteomes" id="UP001370348">
    <property type="component" value="Chromosome"/>
</dbReference>
<sequence>MSKALEMLFEPETNDRVEELGSRLERGGVRSLATFSHRRHRPHIALAVAKAISVTPEVAEAVRVLRGMEIRMHGVGIFPGAQAALFLAVTATRPLLDAHAAVHRALGKSYQDPWDPYVPGTWVPHVTLAVNLDGTSIRRAVSLLHPFTVRHVVVAEVGLVDGRPLESFPAGCRPVGAGPGHEDGNRLAMTVRYRRRGRRRHALEIAIFDGSGMRVSYNRLERGRSASQMRRGGGTRRVEVDDAMLEACSHRRGRDPVPAAYPRPPSSS</sequence>
<dbReference type="Gene3D" id="3.90.1140.10">
    <property type="entry name" value="Cyclic phosphodiesterase"/>
    <property type="match status" value="1"/>
</dbReference>
<dbReference type="PANTHER" id="PTHR36039:SF2">
    <property type="entry name" value="RNA LIGASE_CYCLIC NUCLEOTIDE PHOSPHODIESTERASE FAMILY PROTEIN"/>
    <property type="match status" value="1"/>
</dbReference>
<name>A0ABZ2M616_9BACT</name>
<protein>
    <submittedName>
        <fullName evidence="2">2'-5' RNA ligase family protein</fullName>
    </submittedName>
</protein>
<dbReference type="GO" id="GO:0016874">
    <property type="term" value="F:ligase activity"/>
    <property type="evidence" value="ECO:0007669"/>
    <property type="project" value="UniProtKB-KW"/>
</dbReference>
<dbReference type="EMBL" id="CP089984">
    <property type="protein sequence ID" value="WXB18001.1"/>
    <property type="molecule type" value="Genomic_DNA"/>
</dbReference>
<dbReference type="InterPro" id="IPR009097">
    <property type="entry name" value="Cyclic_Pdiesterase"/>
</dbReference>
<feature type="compositionally biased region" description="Pro residues" evidence="1">
    <location>
        <begin position="259"/>
        <end position="268"/>
    </location>
</feature>
<reference evidence="2 3" key="1">
    <citation type="submission" date="2021-12" db="EMBL/GenBank/DDBJ databases">
        <title>Discovery of the Pendulisporaceae a myxobacterial family with distinct sporulation behavior and unique specialized metabolism.</title>
        <authorList>
            <person name="Garcia R."/>
            <person name="Popoff A."/>
            <person name="Bader C.D."/>
            <person name="Loehr J."/>
            <person name="Walesch S."/>
            <person name="Walt C."/>
            <person name="Boldt J."/>
            <person name="Bunk B."/>
            <person name="Haeckl F.J.F.P.J."/>
            <person name="Gunesch A.P."/>
            <person name="Birkelbach J."/>
            <person name="Nuebel U."/>
            <person name="Pietschmann T."/>
            <person name="Bach T."/>
            <person name="Mueller R."/>
        </authorList>
    </citation>
    <scope>NUCLEOTIDE SEQUENCE [LARGE SCALE GENOMIC DNA]</scope>
    <source>
        <strain evidence="2 3">MSr11954</strain>
    </source>
</reference>
<dbReference type="SUPFAM" id="SSF55144">
    <property type="entry name" value="LigT-like"/>
    <property type="match status" value="1"/>
</dbReference>
<evidence type="ECO:0000256" key="1">
    <source>
        <dbReference type="SAM" id="MobiDB-lite"/>
    </source>
</evidence>
<proteinExistence type="predicted"/>
<keyword evidence="3" id="KW-1185">Reference proteome</keyword>
<accession>A0ABZ2M616</accession>
<feature type="region of interest" description="Disordered" evidence="1">
    <location>
        <begin position="249"/>
        <end position="268"/>
    </location>
</feature>
<keyword evidence="2" id="KW-0436">Ligase</keyword>
<evidence type="ECO:0000313" key="3">
    <source>
        <dbReference type="Proteomes" id="UP001370348"/>
    </source>
</evidence>
<organism evidence="2 3">
    <name type="scientific">Pendulispora albinea</name>
    <dbReference type="NCBI Taxonomy" id="2741071"/>
    <lineage>
        <taxon>Bacteria</taxon>
        <taxon>Pseudomonadati</taxon>
        <taxon>Myxococcota</taxon>
        <taxon>Myxococcia</taxon>
        <taxon>Myxococcales</taxon>
        <taxon>Sorangiineae</taxon>
        <taxon>Pendulisporaceae</taxon>
        <taxon>Pendulispora</taxon>
    </lineage>
</organism>
<evidence type="ECO:0000313" key="2">
    <source>
        <dbReference type="EMBL" id="WXB18001.1"/>
    </source>
</evidence>